<evidence type="ECO:0000313" key="5">
    <source>
        <dbReference type="Proteomes" id="UP000306102"/>
    </source>
</evidence>
<organism evidence="4 5">
    <name type="scientific">Camellia sinensis var. sinensis</name>
    <name type="common">China tea</name>
    <dbReference type="NCBI Taxonomy" id="542762"/>
    <lineage>
        <taxon>Eukaryota</taxon>
        <taxon>Viridiplantae</taxon>
        <taxon>Streptophyta</taxon>
        <taxon>Embryophyta</taxon>
        <taxon>Tracheophyta</taxon>
        <taxon>Spermatophyta</taxon>
        <taxon>Magnoliopsida</taxon>
        <taxon>eudicotyledons</taxon>
        <taxon>Gunneridae</taxon>
        <taxon>Pentapetalae</taxon>
        <taxon>asterids</taxon>
        <taxon>Ericales</taxon>
        <taxon>Theaceae</taxon>
        <taxon>Camellia</taxon>
    </lineage>
</organism>
<dbReference type="PANTHER" id="PTHR31189">
    <property type="entry name" value="OS03G0336100 PROTEIN-RELATED"/>
    <property type="match status" value="1"/>
</dbReference>
<comment type="caution">
    <text evidence="4">The sequence shown here is derived from an EMBL/GenBank/DDBJ whole genome shotgun (WGS) entry which is preliminary data.</text>
</comment>
<feature type="region of interest" description="Disordered" evidence="1">
    <location>
        <begin position="453"/>
        <end position="475"/>
    </location>
</feature>
<keyword evidence="5" id="KW-1185">Reference proteome</keyword>
<dbReference type="CDD" id="cd02245">
    <property type="entry name" value="cupin_7S_vicilin-like_C"/>
    <property type="match status" value="1"/>
</dbReference>
<dbReference type="Gene3D" id="2.60.120.10">
    <property type="entry name" value="Jelly Rolls"/>
    <property type="match status" value="2"/>
</dbReference>
<evidence type="ECO:0000313" key="4">
    <source>
        <dbReference type="EMBL" id="THG07594.1"/>
    </source>
</evidence>
<dbReference type="SMART" id="SM00835">
    <property type="entry name" value="Cupin_1"/>
    <property type="match status" value="2"/>
</dbReference>
<feature type="chain" id="PRO_5020976700" description="Cupin type-1 domain-containing protein" evidence="2">
    <location>
        <begin position="23"/>
        <end position="497"/>
    </location>
</feature>
<dbReference type="EMBL" id="SDRB02009909">
    <property type="protein sequence ID" value="THG07594.1"/>
    <property type="molecule type" value="Genomic_DNA"/>
</dbReference>
<dbReference type="Pfam" id="PF00190">
    <property type="entry name" value="Cupin_1"/>
    <property type="match status" value="2"/>
</dbReference>
<proteinExistence type="predicted"/>
<dbReference type="InterPro" id="IPR011051">
    <property type="entry name" value="RmlC_Cupin_sf"/>
</dbReference>
<dbReference type="InterPro" id="IPR050253">
    <property type="entry name" value="Seed_Storage-Functional"/>
</dbReference>
<keyword evidence="2" id="KW-0732">Signal</keyword>
<gene>
    <name evidence="4" type="ORF">TEA_014822</name>
</gene>
<dbReference type="InterPro" id="IPR006045">
    <property type="entry name" value="Cupin_1"/>
</dbReference>
<protein>
    <recommendedName>
        <fullName evidence="3">Cupin type-1 domain-containing protein</fullName>
    </recommendedName>
</protein>
<sequence>MGKRMAVLVLVVMCYAVAMVGGYEVEGGRRERGGGGGGRRERGKEEMFLLPEMRHVVKTDAGEMKMVKGFGGRRATMERPMHVGFITMEPKSLFIPQYLDSNLILFLRKGEAKIGSIYKDEMVEKRLKSGDVYRIPAGSAFYLVNTGEDQRLHIVCSIDKPETFGWGHFQSFFIGGGTYPTSVLSGFDHLTLSTAFNVSTSDLKEFMTRQDSGPIVYLSDSHHPVQNIWTKFLQLEQQERVHHLKRIVRFQEESTKKEDDDDKPTTWSLRKLLGSVFGNEINGDDNTRSKSPHSYNLYSKHPDFKNNYGSSIALDESDYKPLHHSGVGLYMVNLTAGAMMAPHINPTATEYGIVLKGTGTIQVVFPNGTLAMNAMVKEGDVFWVPQYFPFCQTASPEGSFEFFGFTTSSRKNKPQFLVGSNSVLHSMRGPEFAASFGVSEKKFKKMMNAQGESVILPPPEAPSPSRVEEEEVKMKEEDEWMPKVMRSFENEMIMDFD</sequence>
<dbReference type="InterPro" id="IPR014710">
    <property type="entry name" value="RmlC-like_jellyroll"/>
</dbReference>
<feature type="domain" description="Cupin type-1" evidence="3">
    <location>
        <begin position="46"/>
        <end position="204"/>
    </location>
</feature>
<dbReference type="PANTHER" id="PTHR31189:SF2">
    <property type="entry name" value="RMLC-LIKE CUPINS SUPERFAMILY PROTEIN"/>
    <property type="match status" value="1"/>
</dbReference>
<evidence type="ECO:0000256" key="1">
    <source>
        <dbReference type="SAM" id="MobiDB-lite"/>
    </source>
</evidence>
<dbReference type="CDD" id="cd02244">
    <property type="entry name" value="cupin_7S_vicilin-like_N"/>
    <property type="match status" value="1"/>
</dbReference>
<feature type="domain" description="Cupin type-1" evidence="3">
    <location>
        <begin position="295"/>
        <end position="444"/>
    </location>
</feature>
<dbReference type="AlphaFoldDB" id="A0A4S4DWY1"/>
<name>A0A4S4DWY1_CAMSN</name>
<evidence type="ECO:0000259" key="3">
    <source>
        <dbReference type="SMART" id="SM00835"/>
    </source>
</evidence>
<dbReference type="Proteomes" id="UP000306102">
    <property type="component" value="Unassembled WGS sequence"/>
</dbReference>
<feature type="signal peptide" evidence="2">
    <location>
        <begin position="1"/>
        <end position="22"/>
    </location>
</feature>
<reference evidence="4 5" key="1">
    <citation type="journal article" date="2018" name="Proc. Natl. Acad. Sci. U.S.A.">
        <title>Draft genome sequence of Camellia sinensis var. sinensis provides insights into the evolution of the tea genome and tea quality.</title>
        <authorList>
            <person name="Wei C."/>
            <person name="Yang H."/>
            <person name="Wang S."/>
            <person name="Zhao J."/>
            <person name="Liu C."/>
            <person name="Gao L."/>
            <person name="Xia E."/>
            <person name="Lu Y."/>
            <person name="Tai Y."/>
            <person name="She G."/>
            <person name="Sun J."/>
            <person name="Cao H."/>
            <person name="Tong W."/>
            <person name="Gao Q."/>
            <person name="Li Y."/>
            <person name="Deng W."/>
            <person name="Jiang X."/>
            <person name="Wang W."/>
            <person name="Chen Q."/>
            <person name="Zhang S."/>
            <person name="Li H."/>
            <person name="Wu J."/>
            <person name="Wang P."/>
            <person name="Li P."/>
            <person name="Shi C."/>
            <person name="Zheng F."/>
            <person name="Jian J."/>
            <person name="Huang B."/>
            <person name="Shan D."/>
            <person name="Shi M."/>
            <person name="Fang C."/>
            <person name="Yue Y."/>
            <person name="Li F."/>
            <person name="Li D."/>
            <person name="Wei S."/>
            <person name="Han B."/>
            <person name="Jiang C."/>
            <person name="Yin Y."/>
            <person name="Xia T."/>
            <person name="Zhang Z."/>
            <person name="Bennetzen J.L."/>
            <person name="Zhao S."/>
            <person name="Wan X."/>
        </authorList>
    </citation>
    <scope>NUCLEOTIDE SEQUENCE [LARGE SCALE GENOMIC DNA]</scope>
    <source>
        <strain evidence="5">cv. Shuchazao</strain>
        <tissue evidence="4">Leaf</tissue>
    </source>
</reference>
<evidence type="ECO:0000256" key="2">
    <source>
        <dbReference type="SAM" id="SignalP"/>
    </source>
</evidence>
<accession>A0A4S4DWY1</accession>
<dbReference type="SUPFAM" id="SSF51182">
    <property type="entry name" value="RmlC-like cupins"/>
    <property type="match status" value="1"/>
</dbReference>